<organism evidence="2 3">
    <name type="scientific">Aneurinibacillus danicus</name>
    <dbReference type="NCBI Taxonomy" id="267746"/>
    <lineage>
        <taxon>Bacteria</taxon>
        <taxon>Bacillati</taxon>
        <taxon>Bacillota</taxon>
        <taxon>Bacilli</taxon>
        <taxon>Bacillales</taxon>
        <taxon>Paenibacillaceae</taxon>
        <taxon>Aneurinibacillus group</taxon>
        <taxon>Aneurinibacillus</taxon>
    </lineage>
</organism>
<dbReference type="EMBL" id="BJXX01000159">
    <property type="protein sequence ID" value="GEN35937.1"/>
    <property type="molecule type" value="Genomic_DNA"/>
</dbReference>
<feature type="domain" description="AAA" evidence="1">
    <location>
        <begin position="3"/>
        <end position="182"/>
    </location>
</feature>
<sequence>MAKVFSIVMNKGGVGKTTAIANLAAALHIQEPDAKILMIDSDGQGNLSLSFGVNIQTVEHTIYDVFVGKRMLDDIKIDLDENLHIVPANEDMNTIDFAILTNLDLYPRPLFILKEAIQNMDEHYDYIFIDTPPSLGLVTGNALAASNKVVVPFQPELFGVQGLINVLFTVEQFAEKNNPELSVAAVFGSMVDNRTGLHGEMMQQARRYCATNDIYMAETVITRTIKYANAVARKEKPAVYTDKSNPYFDLLKEVL</sequence>
<dbReference type="InterPro" id="IPR027417">
    <property type="entry name" value="P-loop_NTPase"/>
</dbReference>
<proteinExistence type="predicted"/>
<accession>A0A511VAI5</accession>
<dbReference type="RefSeq" id="WP_146811443.1">
    <property type="nucleotide sequence ID" value="NZ_BJXX01000159.1"/>
</dbReference>
<dbReference type="PANTHER" id="PTHR13696">
    <property type="entry name" value="P-LOOP CONTAINING NUCLEOSIDE TRIPHOSPHATE HYDROLASE"/>
    <property type="match status" value="1"/>
</dbReference>
<dbReference type="InterPro" id="IPR050678">
    <property type="entry name" value="DNA_Partitioning_ATPase"/>
</dbReference>
<dbReference type="InterPro" id="IPR025669">
    <property type="entry name" value="AAA_dom"/>
</dbReference>
<dbReference type="AlphaFoldDB" id="A0A511VAI5"/>
<dbReference type="PANTHER" id="PTHR13696:SF52">
    <property type="entry name" value="PARA FAMILY PROTEIN CT_582"/>
    <property type="match status" value="1"/>
</dbReference>
<gene>
    <name evidence="2" type="primary">parA</name>
    <name evidence="2" type="ORF">ADA01nite_33970</name>
</gene>
<keyword evidence="3" id="KW-1185">Reference proteome</keyword>
<protein>
    <submittedName>
        <fullName evidence="2">Sporulation initiation inhibitor Soj</fullName>
    </submittedName>
</protein>
<dbReference type="Pfam" id="PF13614">
    <property type="entry name" value="AAA_31"/>
    <property type="match status" value="1"/>
</dbReference>
<evidence type="ECO:0000313" key="3">
    <source>
        <dbReference type="Proteomes" id="UP000321157"/>
    </source>
</evidence>
<evidence type="ECO:0000259" key="1">
    <source>
        <dbReference type="Pfam" id="PF13614"/>
    </source>
</evidence>
<dbReference type="SUPFAM" id="SSF52540">
    <property type="entry name" value="P-loop containing nucleoside triphosphate hydrolases"/>
    <property type="match status" value="1"/>
</dbReference>
<dbReference type="Gene3D" id="3.40.50.300">
    <property type="entry name" value="P-loop containing nucleotide triphosphate hydrolases"/>
    <property type="match status" value="1"/>
</dbReference>
<name>A0A511VAI5_9BACL</name>
<dbReference type="OrthoDB" id="9791162at2"/>
<dbReference type="Proteomes" id="UP000321157">
    <property type="component" value="Unassembled WGS sequence"/>
</dbReference>
<dbReference type="CDD" id="cd02042">
    <property type="entry name" value="ParAB_family"/>
    <property type="match status" value="1"/>
</dbReference>
<reference evidence="2 3" key="1">
    <citation type="submission" date="2019-07" db="EMBL/GenBank/DDBJ databases">
        <title>Whole genome shotgun sequence of Aneurinibacillus danicus NBRC 102444.</title>
        <authorList>
            <person name="Hosoyama A."/>
            <person name="Uohara A."/>
            <person name="Ohji S."/>
            <person name="Ichikawa N."/>
        </authorList>
    </citation>
    <scope>NUCLEOTIDE SEQUENCE [LARGE SCALE GENOMIC DNA]</scope>
    <source>
        <strain evidence="2 3">NBRC 102444</strain>
    </source>
</reference>
<evidence type="ECO:0000313" key="2">
    <source>
        <dbReference type="EMBL" id="GEN35937.1"/>
    </source>
</evidence>
<comment type="caution">
    <text evidence="2">The sequence shown here is derived from an EMBL/GenBank/DDBJ whole genome shotgun (WGS) entry which is preliminary data.</text>
</comment>